<accession>U4KVL4</accession>
<protein>
    <submittedName>
        <fullName evidence="3">Similar to CBP3-like protein acc. no. Q9USK6</fullName>
    </submittedName>
</protein>
<feature type="domain" description="Ubiquinol-cytochrome c chaperone" evidence="2">
    <location>
        <begin position="122"/>
        <end position="265"/>
    </location>
</feature>
<reference evidence="3 4" key="1">
    <citation type="journal article" date="2013" name="PLoS Genet.">
        <title>The genome and development-dependent transcriptomes of Pyronema confluens: a window into fungal evolution.</title>
        <authorList>
            <person name="Traeger S."/>
            <person name="Altegoer F."/>
            <person name="Freitag M."/>
            <person name="Gabaldon T."/>
            <person name="Kempken F."/>
            <person name="Kumar A."/>
            <person name="Marcet-Houben M."/>
            <person name="Poggeler S."/>
            <person name="Stajich J.E."/>
            <person name="Nowrousian M."/>
        </authorList>
    </citation>
    <scope>NUCLEOTIDE SEQUENCE [LARGE SCALE GENOMIC DNA]</scope>
    <source>
        <strain evidence="4">CBS 100304</strain>
        <tissue evidence="3">Vegetative mycelium</tissue>
    </source>
</reference>
<dbReference type="EMBL" id="HF935262">
    <property type="protein sequence ID" value="CCX05643.1"/>
    <property type="molecule type" value="Genomic_DNA"/>
</dbReference>
<organism evidence="3 4">
    <name type="scientific">Pyronema omphalodes (strain CBS 100304)</name>
    <name type="common">Pyronema confluens</name>
    <dbReference type="NCBI Taxonomy" id="1076935"/>
    <lineage>
        <taxon>Eukaryota</taxon>
        <taxon>Fungi</taxon>
        <taxon>Dikarya</taxon>
        <taxon>Ascomycota</taxon>
        <taxon>Pezizomycotina</taxon>
        <taxon>Pezizomycetes</taxon>
        <taxon>Pezizales</taxon>
        <taxon>Pyronemataceae</taxon>
        <taxon>Pyronema</taxon>
    </lineage>
</organism>
<name>U4KVL4_PYROM</name>
<dbReference type="InterPro" id="IPR021150">
    <property type="entry name" value="Ubiq_cyt_c_chap"/>
</dbReference>
<evidence type="ECO:0000256" key="1">
    <source>
        <dbReference type="ARBA" id="ARBA00006407"/>
    </source>
</evidence>
<dbReference type="eggNOG" id="KOG2873">
    <property type="taxonomic scope" value="Eukaryota"/>
</dbReference>
<evidence type="ECO:0000313" key="3">
    <source>
        <dbReference type="EMBL" id="CCX05643.1"/>
    </source>
</evidence>
<dbReference type="OrthoDB" id="10253878at2759"/>
<dbReference type="InterPro" id="IPR007129">
    <property type="entry name" value="Ubiqinol_cyt_c_chaperone_CPB3"/>
</dbReference>
<dbReference type="GO" id="GO:0005739">
    <property type="term" value="C:mitochondrion"/>
    <property type="evidence" value="ECO:0007669"/>
    <property type="project" value="TreeGrafter"/>
</dbReference>
<dbReference type="Proteomes" id="UP000018144">
    <property type="component" value="Unassembled WGS sequence"/>
</dbReference>
<dbReference type="Pfam" id="PF03981">
    <property type="entry name" value="Ubiq_cyt_C_chap"/>
    <property type="match status" value="1"/>
</dbReference>
<dbReference type="GO" id="GO:0034551">
    <property type="term" value="P:mitochondrial respiratory chain complex III assembly"/>
    <property type="evidence" value="ECO:0007669"/>
    <property type="project" value="TreeGrafter"/>
</dbReference>
<evidence type="ECO:0000259" key="2">
    <source>
        <dbReference type="Pfam" id="PF03981"/>
    </source>
</evidence>
<dbReference type="PANTHER" id="PTHR12184:SF1">
    <property type="entry name" value="UBIQUINOL-CYTOCHROME-C REDUCTASE COMPLEX ASSEMBLY FACTOR 1"/>
    <property type="match status" value="1"/>
</dbReference>
<proteinExistence type="inferred from homology"/>
<evidence type="ECO:0000313" key="4">
    <source>
        <dbReference type="Proteomes" id="UP000018144"/>
    </source>
</evidence>
<gene>
    <name evidence="3" type="ORF">PCON_05230</name>
</gene>
<dbReference type="STRING" id="1076935.U4KVL4"/>
<sequence length="287" mass="32072">MASRAFTAPLRLVAQKGISIPAVRPAAARLLTTTATPLQAITPADPGAPVNPAAPLAPNVSALNQNLSIADKIALRFKDYLPNTTETYVAFDVTKELYTECALQAAYVDGVDFTPSAKFWYETCNRPPTFQSWSQVTVLHMWMLAARMRALDKGRVKTWQQHFIDHFFYDSEDKMVKRYGIKRASERGGYMKDLYHQYRGMTAAFDEGLVKGDAVMATAIWRNVFSAQEDVDLEVLATVTSYVRRAVSKLSMVDDDVVLTGRVKFGMPTDELPLVRQKSSFLEGQKE</sequence>
<dbReference type="PANTHER" id="PTHR12184">
    <property type="entry name" value="UBIQUINOL-CYTOCHROME C REDUCTASE COMPLEX ASSEMBLY FACTOR 1 FAMILY MEMBER"/>
    <property type="match status" value="1"/>
</dbReference>
<dbReference type="AlphaFoldDB" id="U4KVL4"/>
<keyword evidence="4" id="KW-1185">Reference proteome</keyword>
<comment type="similarity">
    <text evidence="1">Belongs to the CBP3 family.</text>
</comment>
<dbReference type="OMA" id="WRNLYKG"/>